<dbReference type="SUPFAM" id="SSF51735">
    <property type="entry name" value="NAD(P)-binding Rossmann-fold domains"/>
    <property type="match status" value="1"/>
</dbReference>
<organism evidence="5 6">
    <name type="scientific">Pandoraea eparura</name>
    <dbReference type="NCBI Taxonomy" id="2508291"/>
    <lineage>
        <taxon>Bacteria</taxon>
        <taxon>Pseudomonadati</taxon>
        <taxon>Pseudomonadota</taxon>
        <taxon>Betaproteobacteria</taxon>
        <taxon>Burkholderiales</taxon>
        <taxon>Burkholderiaceae</taxon>
        <taxon>Pandoraea</taxon>
    </lineage>
</organism>
<dbReference type="InterPro" id="IPR002347">
    <property type="entry name" value="SDR_fam"/>
</dbReference>
<evidence type="ECO:0000256" key="3">
    <source>
        <dbReference type="ARBA" id="ARBA00023027"/>
    </source>
</evidence>
<keyword evidence="6" id="KW-1185">Reference proteome</keyword>
<dbReference type="Gene3D" id="3.40.50.720">
    <property type="entry name" value="NAD(P)-binding Rossmann-like Domain"/>
    <property type="match status" value="1"/>
</dbReference>
<dbReference type="NCBIfam" id="NF004779">
    <property type="entry name" value="PRK06125.1"/>
    <property type="match status" value="1"/>
</dbReference>
<dbReference type="RefSeq" id="WP_150589031.1">
    <property type="nucleotide sequence ID" value="NZ_CABPSH010000003.1"/>
</dbReference>
<evidence type="ECO:0000256" key="2">
    <source>
        <dbReference type="ARBA" id="ARBA00023002"/>
    </source>
</evidence>
<accession>A0A5E4U8F9</accession>
<reference evidence="5 6" key="1">
    <citation type="submission" date="2019-08" db="EMBL/GenBank/DDBJ databases">
        <authorList>
            <person name="Peeters C."/>
        </authorList>
    </citation>
    <scope>NUCLEOTIDE SEQUENCE [LARGE SCALE GENOMIC DNA]</scope>
    <source>
        <strain evidence="5 6">LMG 31012</strain>
    </source>
</reference>
<name>A0A5E4U8F9_9BURK</name>
<evidence type="ECO:0000256" key="1">
    <source>
        <dbReference type="ARBA" id="ARBA00006484"/>
    </source>
</evidence>
<protein>
    <submittedName>
        <fullName evidence="5">Short-chain dehydrogenase</fullName>
    </submittedName>
</protein>
<dbReference type="PRINTS" id="PR00081">
    <property type="entry name" value="GDHRDH"/>
</dbReference>
<dbReference type="PANTHER" id="PTHR43477">
    <property type="entry name" value="DIHYDROANTICAPSIN 7-DEHYDROGENASE"/>
    <property type="match status" value="1"/>
</dbReference>
<dbReference type="InterPro" id="IPR051122">
    <property type="entry name" value="SDR_DHRS6-like"/>
</dbReference>
<dbReference type="PRINTS" id="PR00080">
    <property type="entry name" value="SDRFAMILY"/>
</dbReference>
<sequence length="256" mass="27136">MNLNLQGKKVLVTGGSRGIGFDCCRLFLEEGCDVTLVASDEVRVESAVSRLRQPGAMINGLSVDLSLRTLPQKLLEKLGEVDVVVNNAGAIPGGGLDKVSDEVWRSAWELKLFGYLNVTRAALPSMLARGSGVIINVIGIAGAAPRYDYISGSTANAALIAFTKATGAHASRKGVRVVGVNPGPTETDRLVNLYRSRAAERFGDPERWKEMLSDMPFGRAAKAEEIASLVVFLSSSRSAYVSGTVIDVDGGASYMG</sequence>
<dbReference type="Pfam" id="PF00106">
    <property type="entry name" value="adh_short"/>
    <property type="match status" value="1"/>
</dbReference>
<proteinExistence type="inferred from homology"/>
<dbReference type="OrthoDB" id="9803333at2"/>
<dbReference type="AlphaFoldDB" id="A0A5E4U8F9"/>
<gene>
    <name evidence="5" type="ORF">PEP31012_01812</name>
</gene>
<dbReference type="InterPro" id="IPR036291">
    <property type="entry name" value="NAD(P)-bd_dom_sf"/>
</dbReference>
<dbReference type="Proteomes" id="UP000400981">
    <property type="component" value="Unassembled WGS sequence"/>
</dbReference>
<comment type="similarity">
    <text evidence="1 4">Belongs to the short-chain dehydrogenases/reductases (SDR) family.</text>
</comment>
<dbReference type="EMBL" id="CABPSH010000003">
    <property type="protein sequence ID" value="VVD95174.1"/>
    <property type="molecule type" value="Genomic_DNA"/>
</dbReference>
<keyword evidence="2" id="KW-0560">Oxidoreductase</keyword>
<evidence type="ECO:0000313" key="6">
    <source>
        <dbReference type="Proteomes" id="UP000400981"/>
    </source>
</evidence>
<dbReference type="PANTHER" id="PTHR43477:SF4">
    <property type="entry name" value="DEHYDROGENASE_REDUCTASE SDR FAMILY MEMBER 6"/>
    <property type="match status" value="1"/>
</dbReference>
<dbReference type="GO" id="GO:0016491">
    <property type="term" value="F:oxidoreductase activity"/>
    <property type="evidence" value="ECO:0007669"/>
    <property type="project" value="UniProtKB-KW"/>
</dbReference>
<evidence type="ECO:0000313" key="5">
    <source>
        <dbReference type="EMBL" id="VVD95174.1"/>
    </source>
</evidence>
<evidence type="ECO:0000256" key="4">
    <source>
        <dbReference type="RuleBase" id="RU000363"/>
    </source>
</evidence>
<keyword evidence="3" id="KW-0520">NAD</keyword>